<comment type="caution">
    <text evidence="1">The sequence shown here is derived from an EMBL/GenBank/DDBJ whole genome shotgun (WGS) entry which is preliminary data.</text>
</comment>
<organism evidence="1 2">
    <name type="scientific">Eumeta variegata</name>
    <name type="common">Bagworm moth</name>
    <name type="synonym">Eumeta japonica</name>
    <dbReference type="NCBI Taxonomy" id="151549"/>
    <lineage>
        <taxon>Eukaryota</taxon>
        <taxon>Metazoa</taxon>
        <taxon>Ecdysozoa</taxon>
        <taxon>Arthropoda</taxon>
        <taxon>Hexapoda</taxon>
        <taxon>Insecta</taxon>
        <taxon>Pterygota</taxon>
        <taxon>Neoptera</taxon>
        <taxon>Endopterygota</taxon>
        <taxon>Lepidoptera</taxon>
        <taxon>Glossata</taxon>
        <taxon>Ditrysia</taxon>
        <taxon>Tineoidea</taxon>
        <taxon>Psychidae</taxon>
        <taxon>Oiketicinae</taxon>
        <taxon>Eumeta</taxon>
    </lineage>
</organism>
<name>A0A4C1V5J8_EUMVA</name>
<reference evidence="1 2" key="1">
    <citation type="journal article" date="2019" name="Commun. Biol.">
        <title>The bagworm genome reveals a unique fibroin gene that provides high tensile strength.</title>
        <authorList>
            <person name="Kono N."/>
            <person name="Nakamura H."/>
            <person name="Ohtoshi R."/>
            <person name="Tomita M."/>
            <person name="Numata K."/>
            <person name="Arakawa K."/>
        </authorList>
    </citation>
    <scope>NUCLEOTIDE SEQUENCE [LARGE SCALE GENOMIC DNA]</scope>
</reference>
<dbReference type="AlphaFoldDB" id="A0A4C1V5J8"/>
<protein>
    <submittedName>
        <fullName evidence="1">Uncharacterized protein</fullName>
    </submittedName>
</protein>
<keyword evidence="2" id="KW-1185">Reference proteome</keyword>
<evidence type="ECO:0000313" key="1">
    <source>
        <dbReference type="EMBL" id="GBP34103.1"/>
    </source>
</evidence>
<dbReference type="EMBL" id="BGZK01000284">
    <property type="protein sequence ID" value="GBP34103.1"/>
    <property type="molecule type" value="Genomic_DNA"/>
</dbReference>
<evidence type="ECO:0000313" key="2">
    <source>
        <dbReference type="Proteomes" id="UP000299102"/>
    </source>
</evidence>
<proteinExistence type="predicted"/>
<gene>
    <name evidence="1" type="ORF">EVAR_28237_1</name>
</gene>
<sequence>MNLLLEISEFIGAGALPPGAGTFAIRPDFGRAEARLQKYVRFGRDKSVFDCRFETSFYFPSTPLNSVCSDRTAALALGKCLNKSTSLVHQSSVTSGETVARLLDRNRIYDGADDELDGLKEGSSMMNEEWIDERGVGHWTSQLLDEMNSGSCYLRPILCECVASHPSDRFFCCYATANLTTA</sequence>
<dbReference type="Proteomes" id="UP000299102">
    <property type="component" value="Unassembled WGS sequence"/>
</dbReference>
<accession>A0A4C1V5J8</accession>